<keyword evidence="9" id="KW-1185">Reference proteome</keyword>
<evidence type="ECO:0000313" key="8">
    <source>
        <dbReference type="EMBL" id="QSQ09041.1"/>
    </source>
</evidence>
<keyword evidence="8" id="KW-0456">Lyase</keyword>
<dbReference type="GO" id="GO:0015081">
    <property type="term" value="F:sodium ion transmembrane transporter activity"/>
    <property type="evidence" value="ECO:0007669"/>
    <property type="project" value="InterPro"/>
</dbReference>
<evidence type="ECO:0000256" key="3">
    <source>
        <dbReference type="ARBA" id="ARBA00022692"/>
    </source>
</evidence>
<gene>
    <name evidence="8" type="primary">oadG_1</name>
    <name evidence="8" type="ORF">H0A61_01398</name>
</gene>
<feature type="transmembrane region" description="Helical" evidence="7">
    <location>
        <begin position="6"/>
        <end position="31"/>
    </location>
</feature>
<evidence type="ECO:0000256" key="6">
    <source>
        <dbReference type="SAM" id="MobiDB-lite"/>
    </source>
</evidence>
<organism evidence="8 9">
    <name type="scientific">Koleobacter methoxysyntrophicus</name>
    <dbReference type="NCBI Taxonomy" id="2751313"/>
    <lineage>
        <taxon>Bacteria</taxon>
        <taxon>Bacillati</taxon>
        <taxon>Bacillota</taxon>
        <taxon>Clostridia</taxon>
        <taxon>Koleobacterales</taxon>
        <taxon>Koleobacteraceae</taxon>
        <taxon>Koleobacter</taxon>
    </lineage>
</organism>
<dbReference type="EC" id="4.1.1.112" evidence="8"/>
<dbReference type="GO" id="GO:0036376">
    <property type="term" value="P:sodium ion export across plasma membrane"/>
    <property type="evidence" value="ECO:0007669"/>
    <property type="project" value="InterPro"/>
</dbReference>
<dbReference type="Proteomes" id="UP000662904">
    <property type="component" value="Chromosome"/>
</dbReference>
<dbReference type="EMBL" id="CP059066">
    <property type="protein sequence ID" value="QSQ09041.1"/>
    <property type="molecule type" value="Genomic_DNA"/>
</dbReference>
<dbReference type="GO" id="GO:0008948">
    <property type="term" value="F:oxaloacetate decarboxylase activity"/>
    <property type="evidence" value="ECO:0007669"/>
    <property type="project" value="UniProtKB-EC"/>
</dbReference>
<dbReference type="NCBIfam" id="NF040909">
    <property type="entry name" value="OadG_rel_small"/>
    <property type="match status" value="1"/>
</dbReference>
<protein>
    <submittedName>
        <fullName evidence="8">Oxaloacetate decarboxylase gamma chain</fullName>
        <ecNumber evidence="8">4.1.1.112</ecNumber>
    </submittedName>
</protein>
<dbReference type="KEGG" id="kme:H0A61_01398"/>
<evidence type="ECO:0000256" key="2">
    <source>
        <dbReference type="ARBA" id="ARBA00022475"/>
    </source>
</evidence>
<comment type="subcellular location">
    <subcellularLocation>
        <location evidence="1">Cell membrane</location>
    </subcellularLocation>
</comment>
<evidence type="ECO:0000256" key="7">
    <source>
        <dbReference type="SAM" id="Phobius"/>
    </source>
</evidence>
<feature type="region of interest" description="Disordered" evidence="6">
    <location>
        <begin position="41"/>
        <end position="62"/>
    </location>
</feature>
<keyword evidence="4 7" id="KW-1133">Transmembrane helix</keyword>
<reference evidence="8" key="1">
    <citation type="submission" date="2020-07" db="EMBL/GenBank/DDBJ databases">
        <title>Koleobacter methoxysyntrophicus gen. nov., sp. nov., a novel anaerobic bacterium isolated from deep subsurface oil field and proposal of Koleobacterales ord. nov. in the phylum Firmicutes.</title>
        <authorList>
            <person name="Sakamoto S."/>
            <person name="Tamaki H."/>
        </authorList>
    </citation>
    <scope>NUCLEOTIDE SEQUENCE</scope>
    <source>
        <strain evidence="8">NRmbB1</strain>
    </source>
</reference>
<proteinExistence type="predicted"/>
<keyword evidence="5 7" id="KW-0472">Membrane</keyword>
<dbReference type="NCBIfam" id="TIGR01195">
    <property type="entry name" value="oadG_fam"/>
    <property type="match status" value="1"/>
</dbReference>
<evidence type="ECO:0000256" key="1">
    <source>
        <dbReference type="ARBA" id="ARBA00004236"/>
    </source>
</evidence>
<evidence type="ECO:0000256" key="5">
    <source>
        <dbReference type="ARBA" id="ARBA00023136"/>
    </source>
</evidence>
<sequence length="114" mass="12708">MVSDKLIYGLQVTVVGMGIVFLILYIISLVLDMMKHIFNKKQKPSPVSEPSQIKKEIIPEPAANKQDDTQLIAVITAGIAHTIKKPAARFRVTKITRQPQTTPIWGMASRPTKQ</sequence>
<dbReference type="RefSeq" id="WP_206709232.1">
    <property type="nucleotide sequence ID" value="NZ_CP059066.1"/>
</dbReference>
<dbReference type="AlphaFoldDB" id="A0A8A0RKU2"/>
<evidence type="ECO:0000256" key="4">
    <source>
        <dbReference type="ARBA" id="ARBA00022989"/>
    </source>
</evidence>
<keyword evidence="2" id="KW-1003">Cell membrane</keyword>
<dbReference type="GO" id="GO:0005886">
    <property type="term" value="C:plasma membrane"/>
    <property type="evidence" value="ECO:0007669"/>
    <property type="project" value="UniProtKB-SubCell"/>
</dbReference>
<dbReference type="InterPro" id="IPR005899">
    <property type="entry name" value="Na_pump_deCOase"/>
</dbReference>
<accession>A0A8A0RKU2</accession>
<keyword evidence="3 7" id="KW-0812">Transmembrane</keyword>
<evidence type="ECO:0000313" key="9">
    <source>
        <dbReference type="Proteomes" id="UP000662904"/>
    </source>
</evidence>
<name>A0A8A0RKU2_9FIRM</name>
<dbReference type="Pfam" id="PF04277">
    <property type="entry name" value="OAD_gamma"/>
    <property type="match status" value="1"/>
</dbReference>